<dbReference type="CDD" id="cd17089">
    <property type="entry name" value="FERM_F0_TLN"/>
    <property type="match status" value="1"/>
</dbReference>
<dbReference type="GO" id="GO:0005737">
    <property type="term" value="C:cytoplasm"/>
    <property type="evidence" value="ECO:0007669"/>
    <property type="project" value="TreeGrafter"/>
</dbReference>
<dbReference type="InterPro" id="IPR018979">
    <property type="entry name" value="FERM_N"/>
</dbReference>
<dbReference type="InterPro" id="IPR019748">
    <property type="entry name" value="FERM_central"/>
</dbReference>
<dbReference type="Pfam" id="PF09379">
    <property type="entry name" value="FERM_N"/>
    <property type="match status" value="1"/>
</dbReference>
<dbReference type="InterPro" id="IPR035963">
    <property type="entry name" value="FERM_2"/>
</dbReference>
<dbReference type="SMART" id="SM00295">
    <property type="entry name" value="B41"/>
    <property type="match status" value="1"/>
</dbReference>
<dbReference type="Gene3D" id="2.30.29.30">
    <property type="entry name" value="Pleckstrin-homology domain (PH domain)/Phosphotyrosine-binding domain (PTB)"/>
    <property type="match status" value="1"/>
</dbReference>
<evidence type="ECO:0000256" key="4">
    <source>
        <dbReference type="SAM" id="MobiDB-lite"/>
    </source>
</evidence>
<dbReference type="OrthoDB" id="10262320at2759"/>
<dbReference type="SUPFAM" id="SSF47220">
    <property type="entry name" value="alpha-catenin/vinculin-like"/>
    <property type="match status" value="1"/>
</dbReference>
<dbReference type="GO" id="GO:0098609">
    <property type="term" value="P:cell-cell adhesion"/>
    <property type="evidence" value="ECO:0007669"/>
    <property type="project" value="TreeGrafter"/>
</dbReference>
<dbReference type="STRING" id="1257118.L8GVM5"/>
<keyword evidence="3" id="KW-0206">Cytoskeleton</keyword>
<dbReference type="PROSITE" id="PS00661">
    <property type="entry name" value="FERM_2"/>
    <property type="match status" value="1"/>
</dbReference>
<dbReference type="CDD" id="cd10569">
    <property type="entry name" value="FERM_C_Talin"/>
    <property type="match status" value="1"/>
</dbReference>
<organism evidence="6 7">
    <name type="scientific">Acanthamoeba castellanii (strain ATCC 30010 / Neff)</name>
    <dbReference type="NCBI Taxonomy" id="1257118"/>
    <lineage>
        <taxon>Eukaryota</taxon>
        <taxon>Amoebozoa</taxon>
        <taxon>Discosea</taxon>
        <taxon>Longamoebia</taxon>
        <taxon>Centramoebida</taxon>
        <taxon>Acanthamoebidae</taxon>
        <taxon>Acanthamoeba</taxon>
    </lineage>
</organism>
<dbReference type="Gene3D" id="1.20.1420.10">
    <property type="entry name" value="Talin, central domain"/>
    <property type="match status" value="2"/>
</dbReference>
<dbReference type="Pfam" id="PF16511">
    <property type="entry name" value="FERM_f0"/>
    <property type="match status" value="1"/>
</dbReference>
<dbReference type="InterPro" id="IPR019747">
    <property type="entry name" value="FERM_CS"/>
</dbReference>
<protein>
    <submittedName>
        <fullName evidence="6">Talin, putative</fullName>
    </submittedName>
</protein>
<evidence type="ECO:0000256" key="3">
    <source>
        <dbReference type="ARBA" id="ARBA00023212"/>
    </source>
</evidence>
<evidence type="ECO:0000313" key="7">
    <source>
        <dbReference type="Proteomes" id="UP000011083"/>
    </source>
</evidence>
<dbReference type="InterPro" id="IPR011993">
    <property type="entry name" value="PH-like_dom_sf"/>
</dbReference>
<dbReference type="InterPro" id="IPR014352">
    <property type="entry name" value="FERM/acyl-CoA-bd_prot_sf"/>
</dbReference>
<dbReference type="InterPro" id="IPR032425">
    <property type="entry name" value="FERM_f0"/>
</dbReference>
<dbReference type="InterPro" id="IPR054060">
    <property type="entry name" value="TLN1-like_RS"/>
</dbReference>
<reference evidence="6 7" key="1">
    <citation type="journal article" date="2013" name="Genome Biol.">
        <title>Genome of Acanthamoeba castellanii highlights extensive lateral gene transfer and early evolution of tyrosine kinase signaling.</title>
        <authorList>
            <person name="Clarke M."/>
            <person name="Lohan A.J."/>
            <person name="Liu B."/>
            <person name="Lagkouvardos I."/>
            <person name="Roy S."/>
            <person name="Zafar N."/>
            <person name="Bertelli C."/>
            <person name="Schilde C."/>
            <person name="Kianianmomeni A."/>
            <person name="Burglin T.R."/>
            <person name="Frech C."/>
            <person name="Turcotte B."/>
            <person name="Kopec K.O."/>
            <person name="Synnott J.M."/>
            <person name="Choo C."/>
            <person name="Paponov I."/>
            <person name="Finkler A."/>
            <person name="Soon Heng Tan C."/>
            <person name="Hutchins A.P."/>
            <person name="Weinmeier T."/>
            <person name="Rattei T."/>
            <person name="Chu J.S."/>
            <person name="Gimenez G."/>
            <person name="Irimia M."/>
            <person name="Rigden D.J."/>
            <person name="Fitzpatrick D.A."/>
            <person name="Lorenzo-Morales J."/>
            <person name="Bateman A."/>
            <person name="Chiu C.H."/>
            <person name="Tang P."/>
            <person name="Hegemann P."/>
            <person name="Fromm H."/>
            <person name="Raoult D."/>
            <person name="Greub G."/>
            <person name="Miranda-Saavedra D."/>
            <person name="Chen N."/>
            <person name="Nash P."/>
            <person name="Ginger M.L."/>
            <person name="Horn M."/>
            <person name="Schaap P."/>
            <person name="Caler L."/>
            <person name="Loftus B."/>
        </authorList>
    </citation>
    <scope>NUCLEOTIDE SEQUENCE [LARGE SCALE GENOMIC DNA]</scope>
    <source>
        <strain evidence="6 7">Neff</strain>
    </source>
</reference>
<dbReference type="InterPro" id="IPR036723">
    <property type="entry name" value="Alpha-catenin/vinculin-like_sf"/>
</dbReference>
<dbReference type="InterPro" id="IPR000299">
    <property type="entry name" value="FERM_domain"/>
</dbReference>
<dbReference type="CDD" id="cd14473">
    <property type="entry name" value="FERM_B-lobe"/>
    <property type="match status" value="1"/>
</dbReference>
<dbReference type="SUPFAM" id="SSF47031">
    <property type="entry name" value="Second domain of FERM"/>
    <property type="match status" value="1"/>
</dbReference>
<dbReference type="OMA" id="CQTIMND"/>
<dbReference type="RefSeq" id="XP_004338119.1">
    <property type="nucleotide sequence ID" value="XM_004338071.1"/>
</dbReference>
<keyword evidence="2" id="KW-0963">Cytoplasm</keyword>
<dbReference type="PANTHER" id="PTHR19981:SF1">
    <property type="entry name" value="RHEA, ISOFORM B"/>
    <property type="match status" value="1"/>
</dbReference>
<dbReference type="Pfam" id="PF21692">
    <property type="entry name" value="Talin_R4"/>
    <property type="match status" value="1"/>
</dbReference>
<feature type="region of interest" description="Disordered" evidence="4">
    <location>
        <begin position="133"/>
        <end position="154"/>
    </location>
</feature>
<name>L8GVM5_ACACF</name>
<dbReference type="InterPro" id="IPR035964">
    <property type="entry name" value="I/LWEQ_dom_sf"/>
</dbReference>
<dbReference type="Gene3D" id="3.10.20.90">
    <property type="entry name" value="Phosphatidylinositol 3-kinase Catalytic Subunit, Chain A, domain 1"/>
    <property type="match status" value="2"/>
</dbReference>
<dbReference type="Gene3D" id="1.20.80.10">
    <property type="match status" value="1"/>
</dbReference>
<dbReference type="InterPro" id="IPR049108">
    <property type="entry name" value="Talin_R4"/>
</dbReference>
<dbReference type="AlphaFoldDB" id="L8GVM5"/>
<dbReference type="SUPFAM" id="SSF109885">
    <property type="entry name" value="I/LWEQ domain"/>
    <property type="match status" value="2"/>
</dbReference>
<dbReference type="KEGG" id="acan:ACA1_025520"/>
<dbReference type="Pfam" id="PF00373">
    <property type="entry name" value="FERM_M"/>
    <property type="match status" value="1"/>
</dbReference>
<dbReference type="InterPro" id="IPR019749">
    <property type="entry name" value="Band_41_domain"/>
</dbReference>
<dbReference type="Gene3D" id="1.20.120.230">
    <property type="entry name" value="Alpha-catenin/vinculin-like"/>
    <property type="match status" value="3"/>
</dbReference>
<dbReference type="PANTHER" id="PTHR19981">
    <property type="entry name" value="TALIN"/>
    <property type="match status" value="1"/>
</dbReference>
<feature type="domain" description="FERM" evidence="5">
    <location>
        <begin position="85"/>
        <end position="399"/>
    </location>
</feature>
<dbReference type="VEuPathDB" id="AmoebaDB:ACA1_025520"/>
<dbReference type="SUPFAM" id="SSF50729">
    <property type="entry name" value="PH domain-like"/>
    <property type="match status" value="1"/>
</dbReference>
<accession>L8GVM5</accession>
<dbReference type="GO" id="GO:0051015">
    <property type="term" value="F:actin filament binding"/>
    <property type="evidence" value="ECO:0007669"/>
    <property type="project" value="InterPro"/>
</dbReference>
<proteinExistence type="predicted"/>
<dbReference type="Pfam" id="PF02174">
    <property type="entry name" value="IRS"/>
    <property type="match status" value="1"/>
</dbReference>
<evidence type="ECO:0000256" key="1">
    <source>
        <dbReference type="ARBA" id="ARBA00004245"/>
    </source>
</evidence>
<dbReference type="EMBL" id="KB008008">
    <property type="protein sequence ID" value="ELR16106.1"/>
    <property type="molecule type" value="Genomic_DNA"/>
</dbReference>
<gene>
    <name evidence="6" type="ORF">ACA1_025520</name>
</gene>
<dbReference type="GO" id="GO:0005856">
    <property type="term" value="C:cytoskeleton"/>
    <property type="evidence" value="ECO:0007669"/>
    <property type="project" value="UniProtKB-SubCell"/>
</dbReference>
<dbReference type="GeneID" id="14916784"/>
<dbReference type="GO" id="GO:0030036">
    <property type="term" value="P:actin cytoskeleton organization"/>
    <property type="evidence" value="ECO:0007669"/>
    <property type="project" value="TreeGrafter"/>
</dbReference>
<evidence type="ECO:0000313" key="6">
    <source>
        <dbReference type="EMBL" id="ELR16106.1"/>
    </source>
</evidence>
<feature type="non-terminal residue" evidence="6">
    <location>
        <position position="1"/>
    </location>
</feature>
<dbReference type="Proteomes" id="UP000011083">
    <property type="component" value="Unassembled WGS sequence"/>
</dbReference>
<comment type="subcellular location">
    <subcellularLocation>
        <location evidence="1">Cytoplasm</location>
        <location evidence="1">Cytoskeleton</location>
    </subcellularLocation>
</comment>
<dbReference type="InterPro" id="IPR002404">
    <property type="entry name" value="IRS_PTB"/>
</dbReference>
<dbReference type="PROSITE" id="PS00660">
    <property type="entry name" value="FERM_1"/>
    <property type="match status" value="1"/>
</dbReference>
<dbReference type="GO" id="GO:0005886">
    <property type="term" value="C:plasma membrane"/>
    <property type="evidence" value="ECO:0007669"/>
    <property type="project" value="TreeGrafter"/>
</dbReference>
<sequence length="1128" mass="120263">MALQLKILFTTTGLTKTMRFTQTMSVSETLRDIKDKTNEGGRDHGLFQPPDEKIGRFGRWLRPDKTLLFYDIKAGETIEVKKKHRPLKVKLLDETVKTVMIDESEPVSEIVEMIGKKMGLRNPEEFALQYNEEDQPPKEGDTLKKKKKKDRPSVLKKLPSAEAKGWLNPTQTLVEQGLLDDSVVTLKKKFYVDDDRVDRSDPVQLHLVYVQCHESVVKGDHPVTRDEAIAFGALQCQIVYGNFDPTKHNKSFYKEKKLEDLISKTHRSKGLYDPLVQEWKKLVNMSEVNAKYRYVQLCRSLKTYGITYYRGKWKPKGKKRLEELMLGVTKENIICMHPETRQIEEEHPLIHLKRWAAGPNSFTLDFGDYRDEYIIIGTPDAEAISQQLAGYIDILLKKRKDGGVVIEDDEGERATEEHVGTVHGLAIQSVTTSDYGGTWGDQGSSAIMGGGGQFPGLSPGMAGMLGSIGNLVDADNAIMSMMNDLLIPLPIGQHGGKTPEQLRQELCNLNNALAAAAGALIRDAGNGLPRSELNKHAGGLATNLANLISAAKLAAAANGGDISLLDGAKAVSDALKELMNAAGELADNPSALSKARLLEAAASLQATSAALNATAQGKYADEDSKNLLLASAAAVAAATKDLMNTSANATASADPGTRNAQAEGARRVEFGSGKVNATAEAIAPVAVDPTCQKYMVDAARALTDSCGGLVSGIQAGVRDPQQRNDLARAAKAATEALQQLVNSTLCVGSRTQANREAMAAAAFEIQDAVARLMSSEGNPNLIITASRSVASAQGQLIQAAKSVANESDPEEKNRLFKGVADLTAAVKNMLATASPAANDPSDKQAHKTMRDAATLVADATKHILGDITTREAAMAALRTASKAVAATTSTLVADCKGVGSQLDYETYSSLVDSANQAASPTAGLVAAVKDSWTSPTNPEYDNRLMHAAAALARPATGLVAVSRSCVTKLKDPQSKLQLNTAATQVTDALKKMLEALSAVKESGGHMEVDEALEAFAATAADLDYALLSAQEGNFAAMPGQSREGALAILKRAADQLRDASDDLVDKAKVSPQAMGAPAKATTSAVGQVFGAAKAVASTTDERVARVKILSSAKDVASAIERLINAGRA</sequence>
<keyword evidence="7" id="KW-1185">Reference proteome</keyword>
<dbReference type="PROSITE" id="PS50057">
    <property type="entry name" value="FERM_3"/>
    <property type="match status" value="1"/>
</dbReference>
<dbReference type="Pfam" id="PF21865">
    <property type="entry name" value="TLN1-like_RS"/>
    <property type="match status" value="1"/>
</dbReference>
<evidence type="ECO:0000259" key="5">
    <source>
        <dbReference type="PROSITE" id="PS50057"/>
    </source>
</evidence>
<evidence type="ECO:0000256" key="2">
    <source>
        <dbReference type="ARBA" id="ARBA00022490"/>
    </source>
</evidence>
<dbReference type="FunFam" id="2.30.29.30:FF:000028">
    <property type="entry name" value="Talin 2"/>
    <property type="match status" value="1"/>
</dbReference>
<dbReference type="CDD" id="cd17090">
    <property type="entry name" value="FERM_F1_TLN"/>
    <property type="match status" value="1"/>
</dbReference>